<feature type="domain" description="PHA accumulation regulator DNA-binding N-terminal" evidence="1">
    <location>
        <begin position="4"/>
        <end position="51"/>
    </location>
</feature>
<dbReference type="InterPro" id="IPR012909">
    <property type="entry name" value="PHA_DNA-bd_N"/>
</dbReference>
<dbReference type="AlphaFoldDB" id="A0AAX3BED8"/>
<proteinExistence type="predicted"/>
<dbReference type="KEGG" id="taqu:KDW03_02550"/>
<dbReference type="Pfam" id="PF07879">
    <property type="entry name" value="PHB_acc_N"/>
    <property type="match status" value="1"/>
</dbReference>
<accession>A0AAX3BED8</accession>
<dbReference type="RefSeq" id="WP_271435829.1">
    <property type="nucleotide sequence ID" value="NZ_CP073355.1"/>
</dbReference>
<sequence>MFHLIRKYSNRKLYDIATRSFIKQEDLIMLLIQGEEVRIEDSDTHVDITSLEIQKALVRFPELQKLYVSKKLFLQSSQPSPDTELETATPNGEGYVPAEIRLLYKSLEYLTASLRILASEPVYNTALHADLVENFLFIEKRLRKLKKKHKLI</sequence>
<name>A0AAX3BED8_9SPIR</name>
<keyword evidence="3" id="KW-1185">Reference proteome</keyword>
<dbReference type="EMBL" id="CP073355">
    <property type="protein sequence ID" value="URA10702.1"/>
    <property type="molecule type" value="Genomic_DNA"/>
</dbReference>
<organism evidence="2 3">
    <name type="scientific">Thermospira aquatica</name>
    <dbReference type="NCBI Taxonomy" id="2828656"/>
    <lineage>
        <taxon>Bacteria</taxon>
        <taxon>Pseudomonadati</taxon>
        <taxon>Spirochaetota</taxon>
        <taxon>Spirochaetia</taxon>
        <taxon>Brevinematales</taxon>
        <taxon>Thermospiraceae</taxon>
        <taxon>Thermospira</taxon>
    </lineage>
</organism>
<evidence type="ECO:0000259" key="1">
    <source>
        <dbReference type="Pfam" id="PF07879"/>
    </source>
</evidence>
<evidence type="ECO:0000313" key="2">
    <source>
        <dbReference type="EMBL" id="URA10702.1"/>
    </source>
</evidence>
<reference evidence="2" key="2">
    <citation type="submission" date="2022-06" db="EMBL/GenBank/DDBJ databases">
        <title>Thermospira aquatica gen. nov., sp. nov.</title>
        <authorList>
            <person name="Ben Ali Gam Z."/>
            <person name="Labat M."/>
        </authorList>
    </citation>
    <scope>NUCLEOTIDE SEQUENCE</scope>
    <source>
        <strain evidence="2">F1F22</strain>
    </source>
</reference>
<dbReference type="Proteomes" id="UP001056539">
    <property type="component" value="Chromosome"/>
</dbReference>
<evidence type="ECO:0000313" key="3">
    <source>
        <dbReference type="Proteomes" id="UP001056539"/>
    </source>
</evidence>
<gene>
    <name evidence="2" type="ORF">KDW03_02550</name>
</gene>
<protein>
    <recommendedName>
        <fullName evidence="1">PHA accumulation regulator DNA-binding N-terminal domain-containing protein</fullName>
    </recommendedName>
</protein>
<reference evidence="2" key="1">
    <citation type="submission" date="2021-04" db="EMBL/GenBank/DDBJ databases">
        <authorList>
            <person name="Postec A."/>
        </authorList>
    </citation>
    <scope>NUCLEOTIDE SEQUENCE</scope>
    <source>
        <strain evidence="2">F1F22</strain>
    </source>
</reference>